<name>A0A7V2ZKE6_9BACT</name>
<protein>
    <submittedName>
        <fullName evidence="1">Uncharacterized protein</fullName>
    </submittedName>
</protein>
<dbReference type="AlphaFoldDB" id="A0A7V2ZKE6"/>
<dbReference type="EMBL" id="DSUJ01000008">
    <property type="protein sequence ID" value="HFI91644.1"/>
    <property type="molecule type" value="Genomic_DNA"/>
</dbReference>
<comment type="caution">
    <text evidence="1">The sequence shown here is derived from an EMBL/GenBank/DDBJ whole genome shotgun (WGS) entry which is preliminary data.</text>
</comment>
<gene>
    <name evidence="1" type="ORF">ENS31_08995</name>
</gene>
<proteinExistence type="predicted"/>
<evidence type="ECO:0000313" key="1">
    <source>
        <dbReference type="EMBL" id="HFI91644.1"/>
    </source>
</evidence>
<sequence>MKNRFYESVIRLDKILLTKMIDSKELNILKRLISTNSLANYFWQNLRQLGWIKVLKDEGFFDILSERSANNNELYITQSFVSEYLLNVADKYPNEVIEIIKETDTDNARVIWNYVRIGLALDPKYTAKLVPMVKKWLGNLKMNSILFDSDIIKWVKHLSDSGQFDAAFKLLKILTNPKVQKPIGVRDKEVEKIIGKDRPKAVTVIDYYYLKELLSKGLSKLVENNPERLSRILQQALEKTIKIEYGHTKWNLDLSYIWRAAIEDHPQNYEYYRLTDVLLNALRSSTEVLARNDKEIGLEIINEYFNHRYSIFRRLAIHLLRLNYDNYSIFVKELIKNKELLKETAISHEYYILLRDIFEKLDISVRQFIINSILDIQNYDPEAKPDIQEKQIRYHHVEKLHFFEKYLEGKEKEYYDSLKQEFTGETIRDTPVWRESSVGEKSPLTIDEIDKKDISELWNLFKTFRKTEKGFDAPSPEGLARYFGAAVRKNPHKYLSKDLTPLTHLKPNFAYWFINDVTELYKSEKYPELVPYIENLLNFINIIIRIENIPKRFTDYMGINFAGVKRRALDFIQMSIKSSQKGIINLSAYKSIIWEIIEYLCYYEWDPAKSIENTTTNLDPFTLAINSVRGNAVIAAIDYALWQASLTKDSFPSDIKYPNRLVGEEQIQKLLEDKLINKQDDPSLAIHSIFGVYLANLAYLNYEWVKANIENIFPSESEKEIYWMTAWSGYINASRFYTDLYNLLRPQFERAIDYLSRGKPIISSGLGRSPEDALAEHLIVSCLNGLDDIHKKGSLLRRFAKIPNNLSAAHAVQFIANLAKDEMIFRELPELNPKSFWPQAKEFWKIRIKIANKQKIKRKTNDEDEFDREFSGYITWLDDLPQEVTLKELEKLLAATIDINQSGWNLPDLVEYLSKHSEQNPLIAVRLFYQLMQTNAPTYFYQGKEQEIEIILKNAIKTKKNEAYFYADYIANKFGEWGNYYFKDFWIENLKGKKIKRLRKVREKK</sequence>
<accession>A0A7V2ZKE6</accession>
<reference evidence="1" key="1">
    <citation type="journal article" date="2020" name="mSystems">
        <title>Genome- and Community-Level Interaction Insights into Carbon Utilization and Element Cycling Functions of Hydrothermarchaeota in Hydrothermal Sediment.</title>
        <authorList>
            <person name="Zhou Z."/>
            <person name="Liu Y."/>
            <person name="Xu W."/>
            <person name="Pan J."/>
            <person name="Luo Z.H."/>
            <person name="Li M."/>
        </authorList>
    </citation>
    <scope>NUCLEOTIDE SEQUENCE [LARGE SCALE GENOMIC DNA]</scope>
    <source>
        <strain evidence="1">SpSt-479</strain>
    </source>
</reference>
<organism evidence="1">
    <name type="scientific">Ignavibacterium album</name>
    <dbReference type="NCBI Taxonomy" id="591197"/>
    <lineage>
        <taxon>Bacteria</taxon>
        <taxon>Pseudomonadati</taxon>
        <taxon>Ignavibacteriota</taxon>
        <taxon>Ignavibacteria</taxon>
        <taxon>Ignavibacteriales</taxon>
        <taxon>Ignavibacteriaceae</taxon>
        <taxon>Ignavibacterium</taxon>
    </lineage>
</organism>